<keyword evidence="2" id="KW-1185">Reference proteome</keyword>
<sequence>ALKQDATLSLQRAAAIYIVPQGTLSNQRTRQPSQANSMATLQKLDYNKEKVIVYYVLELVARKFPP</sequence>
<dbReference type="RefSeq" id="XP_033444157.1">
    <property type="nucleotide sequence ID" value="XM_033597010.1"/>
</dbReference>
<dbReference type="Proteomes" id="UP000800082">
    <property type="component" value="Unassembled WGS sequence"/>
</dbReference>
<name>A0A6A5RA37_9PLEO</name>
<gene>
    <name evidence="1" type="ORF">M421DRAFT_74126</name>
</gene>
<feature type="non-terminal residue" evidence="1">
    <location>
        <position position="1"/>
    </location>
</feature>
<dbReference type="GeneID" id="54354677"/>
<evidence type="ECO:0000313" key="1">
    <source>
        <dbReference type="EMBL" id="KAF1923904.1"/>
    </source>
</evidence>
<accession>A0A6A5RA37</accession>
<protein>
    <recommendedName>
        <fullName evidence="3">HTH psq-type domain-containing protein</fullName>
    </recommendedName>
</protein>
<evidence type="ECO:0000313" key="2">
    <source>
        <dbReference type="Proteomes" id="UP000800082"/>
    </source>
</evidence>
<dbReference type="OrthoDB" id="5231586at2759"/>
<dbReference type="AlphaFoldDB" id="A0A6A5RA37"/>
<evidence type="ECO:0008006" key="3">
    <source>
        <dbReference type="Google" id="ProtNLM"/>
    </source>
</evidence>
<reference evidence="1" key="1">
    <citation type="journal article" date="2020" name="Stud. Mycol.">
        <title>101 Dothideomycetes genomes: a test case for predicting lifestyles and emergence of pathogens.</title>
        <authorList>
            <person name="Haridas S."/>
            <person name="Albert R."/>
            <person name="Binder M."/>
            <person name="Bloem J."/>
            <person name="Labutti K."/>
            <person name="Salamov A."/>
            <person name="Andreopoulos B."/>
            <person name="Baker S."/>
            <person name="Barry K."/>
            <person name="Bills G."/>
            <person name="Bluhm B."/>
            <person name="Cannon C."/>
            <person name="Castanera R."/>
            <person name="Culley D."/>
            <person name="Daum C."/>
            <person name="Ezra D."/>
            <person name="Gonzalez J."/>
            <person name="Henrissat B."/>
            <person name="Kuo A."/>
            <person name="Liang C."/>
            <person name="Lipzen A."/>
            <person name="Lutzoni F."/>
            <person name="Magnuson J."/>
            <person name="Mondo S."/>
            <person name="Nolan M."/>
            <person name="Ohm R."/>
            <person name="Pangilinan J."/>
            <person name="Park H.-J."/>
            <person name="Ramirez L."/>
            <person name="Alfaro M."/>
            <person name="Sun H."/>
            <person name="Tritt A."/>
            <person name="Yoshinaga Y."/>
            <person name="Zwiers L.-H."/>
            <person name="Turgeon B."/>
            <person name="Goodwin S."/>
            <person name="Spatafora J."/>
            <person name="Crous P."/>
            <person name="Grigoriev I."/>
        </authorList>
    </citation>
    <scope>NUCLEOTIDE SEQUENCE</scope>
    <source>
        <strain evidence="1">CBS 183.55</strain>
    </source>
</reference>
<proteinExistence type="predicted"/>
<organism evidence="1 2">
    <name type="scientific">Didymella exigua CBS 183.55</name>
    <dbReference type="NCBI Taxonomy" id="1150837"/>
    <lineage>
        <taxon>Eukaryota</taxon>
        <taxon>Fungi</taxon>
        <taxon>Dikarya</taxon>
        <taxon>Ascomycota</taxon>
        <taxon>Pezizomycotina</taxon>
        <taxon>Dothideomycetes</taxon>
        <taxon>Pleosporomycetidae</taxon>
        <taxon>Pleosporales</taxon>
        <taxon>Pleosporineae</taxon>
        <taxon>Didymellaceae</taxon>
        <taxon>Didymella</taxon>
    </lineage>
</organism>
<dbReference type="EMBL" id="ML979000">
    <property type="protein sequence ID" value="KAF1923904.1"/>
    <property type="molecule type" value="Genomic_DNA"/>
</dbReference>